<gene>
    <name evidence="2" type="ORF">ACFPU1_14205</name>
</gene>
<evidence type="ECO:0000313" key="3">
    <source>
        <dbReference type="Proteomes" id="UP001596142"/>
    </source>
</evidence>
<sequence>MPHSTAQEKSMKKTIAQIYNKVNQEMYGLGVRKQKIEVLEDKIIIFGLHKRVQALHAIGQKHPELTLSVDYTLIQEFKERLKKELGSQLNLKVKTILKDFDPKSEEAVAVIYLTEKQ</sequence>
<comment type="caution">
    <text evidence="2">The sequence shown here is derived from an EMBL/GenBank/DDBJ whole genome shotgun (WGS) entry which is preliminary data.</text>
</comment>
<protein>
    <submittedName>
        <fullName evidence="2">Na-translocating system protein MpsC family protein</fullName>
    </submittedName>
</protein>
<dbReference type="Pfam" id="PF10057">
    <property type="entry name" value="MpsC"/>
    <property type="match status" value="1"/>
</dbReference>
<keyword evidence="3" id="KW-1185">Reference proteome</keyword>
<organism evidence="2 3">
    <name type="scientific">Thalassorhabdus alkalitolerans</name>
    <dbReference type="NCBI Taxonomy" id="2282697"/>
    <lineage>
        <taxon>Bacteria</taxon>
        <taxon>Bacillati</taxon>
        <taxon>Bacillota</taxon>
        <taxon>Bacilli</taxon>
        <taxon>Bacillales</taxon>
        <taxon>Bacillaceae</taxon>
        <taxon>Thalassorhabdus</taxon>
    </lineage>
</organism>
<reference evidence="3" key="1">
    <citation type="journal article" date="2019" name="Int. J. Syst. Evol. Microbiol.">
        <title>The Global Catalogue of Microorganisms (GCM) 10K type strain sequencing project: providing services to taxonomists for standard genome sequencing and annotation.</title>
        <authorList>
            <consortium name="The Broad Institute Genomics Platform"/>
            <consortium name="The Broad Institute Genome Sequencing Center for Infectious Disease"/>
            <person name="Wu L."/>
            <person name="Ma J."/>
        </authorList>
    </citation>
    <scope>NUCLEOTIDE SEQUENCE [LARGE SCALE GENOMIC DNA]</scope>
    <source>
        <strain evidence="3">CECT 7184</strain>
    </source>
</reference>
<dbReference type="InterPro" id="IPR018745">
    <property type="entry name" value="MpsC"/>
</dbReference>
<proteinExistence type="predicted"/>
<feature type="domain" description="Na+-translocating membrane potential-generating system MpsC" evidence="1">
    <location>
        <begin position="8"/>
        <end position="114"/>
    </location>
</feature>
<dbReference type="RefSeq" id="WP_385942302.1">
    <property type="nucleotide sequence ID" value="NZ_JBHSOZ010000008.1"/>
</dbReference>
<dbReference type="Proteomes" id="UP001596142">
    <property type="component" value="Unassembled WGS sequence"/>
</dbReference>
<accession>A0ABW0YN85</accession>
<name>A0ABW0YN85_9BACI</name>
<dbReference type="EMBL" id="JBHSOZ010000008">
    <property type="protein sequence ID" value="MFC5713919.1"/>
    <property type="molecule type" value="Genomic_DNA"/>
</dbReference>
<evidence type="ECO:0000313" key="2">
    <source>
        <dbReference type="EMBL" id="MFC5713919.1"/>
    </source>
</evidence>
<evidence type="ECO:0000259" key="1">
    <source>
        <dbReference type="Pfam" id="PF10057"/>
    </source>
</evidence>